<dbReference type="GO" id="GO:0019843">
    <property type="term" value="F:rRNA binding"/>
    <property type="evidence" value="ECO:0007669"/>
    <property type="project" value="UniProtKB-UniRule"/>
</dbReference>
<accession>A0A0M0BRG0</accession>
<evidence type="ECO:0000313" key="7">
    <source>
        <dbReference type="Proteomes" id="UP000037210"/>
    </source>
</evidence>
<dbReference type="InterPro" id="IPR035987">
    <property type="entry name" value="Ribosomal_uS8_sf"/>
</dbReference>
<dbReference type="GO" id="GO:0006412">
    <property type="term" value="P:translation"/>
    <property type="evidence" value="ECO:0007669"/>
    <property type="project" value="UniProtKB-UniRule"/>
</dbReference>
<dbReference type="AlphaFoldDB" id="A0A0M0BRG0"/>
<sequence length="127" mass="14483">MDPLTNALNTIMTNEDRHKKECIIAPASGIVGRVLRLIQSRGYIGEIEFIDDGRAGKFRVQLFGRINECRAVTPRYSVKVRDMERWEKRFLPGRNLGVLILTTPGGVFTHYDAEERNLGGRLLAYVY</sequence>
<comment type="function">
    <text evidence="5">One of the primary rRNA binding proteins, it binds directly to 16S rRNA central domain where it helps coordinate assembly of the platform of the 30S subunit.</text>
</comment>
<gene>
    <name evidence="5" type="primary">rps8</name>
    <name evidence="6" type="ORF">AC482_01725</name>
</gene>
<evidence type="ECO:0000256" key="4">
    <source>
        <dbReference type="ARBA" id="ARBA00023274"/>
    </source>
</evidence>
<evidence type="ECO:0000256" key="1">
    <source>
        <dbReference type="ARBA" id="ARBA00006471"/>
    </source>
</evidence>
<evidence type="ECO:0000256" key="2">
    <source>
        <dbReference type="ARBA" id="ARBA00022730"/>
    </source>
</evidence>
<dbReference type="NCBIfam" id="NF003115">
    <property type="entry name" value="PRK04034.1"/>
    <property type="match status" value="1"/>
</dbReference>
<dbReference type="SUPFAM" id="SSF56047">
    <property type="entry name" value="Ribosomal protein S8"/>
    <property type="match status" value="1"/>
</dbReference>
<dbReference type="Gene3D" id="3.30.1490.10">
    <property type="match status" value="1"/>
</dbReference>
<dbReference type="EMBL" id="LFWZ01000011">
    <property type="protein sequence ID" value="KON31177.1"/>
    <property type="molecule type" value="Genomic_DNA"/>
</dbReference>
<protein>
    <recommendedName>
        <fullName evidence="5">Small ribosomal subunit protein uS8</fullName>
    </recommendedName>
</protein>
<name>A0A0M0BRG0_9ARCH</name>
<keyword evidence="4 5" id="KW-0687">Ribonucleoprotein</keyword>
<dbReference type="Pfam" id="PF00410">
    <property type="entry name" value="Ribosomal_S8"/>
    <property type="match status" value="1"/>
</dbReference>
<dbReference type="Proteomes" id="UP000037210">
    <property type="component" value="Unassembled WGS sequence"/>
</dbReference>
<dbReference type="HAMAP" id="MF_01302_A">
    <property type="entry name" value="Ribosomal_uS8_A"/>
    <property type="match status" value="1"/>
</dbReference>
<organism evidence="6 7">
    <name type="scientific">miscellaneous Crenarchaeota group-15 archaeon DG-45</name>
    <dbReference type="NCBI Taxonomy" id="1685127"/>
    <lineage>
        <taxon>Archaea</taxon>
        <taxon>Candidatus Bathyarchaeota</taxon>
        <taxon>MCG-15</taxon>
    </lineage>
</organism>
<comment type="subunit">
    <text evidence="5">Part of the 30S ribosomal subunit.</text>
</comment>
<dbReference type="GO" id="GO:0005840">
    <property type="term" value="C:ribosome"/>
    <property type="evidence" value="ECO:0007669"/>
    <property type="project" value="UniProtKB-KW"/>
</dbReference>
<reference evidence="6 7" key="1">
    <citation type="submission" date="2015-06" db="EMBL/GenBank/DDBJ databases">
        <title>New insights into the roles of widespread benthic archaea in carbon and nitrogen cycling.</title>
        <authorList>
            <person name="Lazar C.S."/>
            <person name="Baker B.J."/>
            <person name="Seitz K.W."/>
            <person name="Hyde A.S."/>
            <person name="Dick G.J."/>
            <person name="Hinrichs K.-U."/>
            <person name="Teske A.P."/>
        </authorList>
    </citation>
    <scope>NUCLEOTIDE SEQUENCE [LARGE SCALE GENOMIC DNA]</scope>
    <source>
        <strain evidence="6">DG-45</strain>
    </source>
</reference>
<evidence type="ECO:0000256" key="3">
    <source>
        <dbReference type="ARBA" id="ARBA00022980"/>
    </source>
</evidence>
<dbReference type="PATRIC" id="fig|1685127.3.peg.437"/>
<dbReference type="PANTHER" id="PTHR11758">
    <property type="entry name" value="40S RIBOSOMAL PROTEIN S15A"/>
    <property type="match status" value="1"/>
</dbReference>
<comment type="similarity">
    <text evidence="1 5">Belongs to the universal ribosomal protein uS8 family.</text>
</comment>
<comment type="caution">
    <text evidence="6">The sequence shown here is derived from an EMBL/GenBank/DDBJ whole genome shotgun (WGS) entry which is preliminary data.</text>
</comment>
<evidence type="ECO:0000313" key="6">
    <source>
        <dbReference type="EMBL" id="KON31177.1"/>
    </source>
</evidence>
<keyword evidence="3 5" id="KW-0689">Ribosomal protein</keyword>
<keyword evidence="2 5" id="KW-0699">rRNA-binding</keyword>
<dbReference type="GO" id="GO:1990904">
    <property type="term" value="C:ribonucleoprotein complex"/>
    <property type="evidence" value="ECO:0007669"/>
    <property type="project" value="UniProtKB-KW"/>
</dbReference>
<proteinExistence type="inferred from homology"/>
<dbReference type="GO" id="GO:0003735">
    <property type="term" value="F:structural constituent of ribosome"/>
    <property type="evidence" value="ECO:0007669"/>
    <property type="project" value="InterPro"/>
</dbReference>
<evidence type="ECO:0000256" key="5">
    <source>
        <dbReference type="HAMAP-Rule" id="MF_01302"/>
    </source>
</evidence>
<keyword evidence="5" id="KW-0694">RNA-binding</keyword>
<dbReference type="InterPro" id="IPR000630">
    <property type="entry name" value="Ribosomal_uS8"/>
</dbReference>
<dbReference type="Gene3D" id="3.30.1370.30">
    <property type="match status" value="1"/>
</dbReference>